<dbReference type="Proteomes" id="UP001597506">
    <property type="component" value="Unassembled WGS sequence"/>
</dbReference>
<feature type="transmembrane region" description="Helical" evidence="1">
    <location>
        <begin position="102"/>
        <end position="120"/>
    </location>
</feature>
<keyword evidence="1" id="KW-0472">Membrane</keyword>
<dbReference type="RefSeq" id="WP_377937816.1">
    <property type="nucleotide sequence ID" value="NZ_JBHUMF010000032.1"/>
</dbReference>
<feature type="transmembrane region" description="Helical" evidence="1">
    <location>
        <begin position="132"/>
        <end position="154"/>
    </location>
</feature>
<proteinExistence type="predicted"/>
<evidence type="ECO:0000313" key="3">
    <source>
        <dbReference type="Proteomes" id="UP001597506"/>
    </source>
</evidence>
<evidence type="ECO:0000256" key="1">
    <source>
        <dbReference type="SAM" id="Phobius"/>
    </source>
</evidence>
<accession>A0ABW5RXU2</accession>
<reference evidence="3" key="1">
    <citation type="journal article" date="2019" name="Int. J. Syst. Evol. Microbiol.">
        <title>The Global Catalogue of Microorganisms (GCM) 10K type strain sequencing project: providing services to taxonomists for standard genome sequencing and annotation.</title>
        <authorList>
            <consortium name="The Broad Institute Genomics Platform"/>
            <consortium name="The Broad Institute Genome Sequencing Center for Infectious Disease"/>
            <person name="Wu L."/>
            <person name="Ma J."/>
        </authorList>
    </citation>
    <scope>NUCLEOTIDE SEQUENCE [LARGE SCALE GENOMIC DNA]</scope>
    <source>
        <strain evidence="3">KCTC 3913</strain>
    </source>
</reference>
<organism evidence="2 3">
    <name type="scientific">Bacillus seohaeanensis</name>
    <dbReference type="NCBI Taxonomy" id="284580"/>
    <lineage>
        <taxon>Bacteria</taxon>
        <taxon>Bacillati</taxon>
        <taxon>Bacillota</taxon>
        <taxon>Bacilli</taxon>
        <taxon>Bacillales</taxon>
        <taxon>Bacillaceae</taxon>
        <taxon>Bacillus</taxon>
    </lineage>
</organism>
<keyword evidence="3" id="KW-1185">Reference proteome</keyword>
<name>A0ABW5RXU2_9BACI</name>
<protein>
    <submittedName>
        <fullName evidence="2">Uncharacterized protein</fullName>
    </submittedName>
</protein>
<keyword evidence="1" id="KW-0812">Transmembrane</keyword>
<feature type="transmembrane region" description="Helical" evidence="1">
    <location>
        <begin position="12"/>
        <end position="28"/>
    </location>
</feature>
<keyword evidence="1" id="KW-1133">Transmembrane helix</keyword>
<gene>
    <name evidence="2" type="ORF">ACFSUL_19605</name>
</gene>
<evidence type="ECO:0000313" key="2">
    <source>
        <dbReference type="EMBL" id="MFD2682954.1"/>
    </source>
</evidence>
<sequence>MLFENFDKNEIGILIMIIISFSALWILPKRLPRSIALLSLLWGLASGMLFDFTIGGGQMDFYKVNDSQHYELFDFFYYVLFTPSSYFFIYFYETLHINKKTFIWYVIGWSLVGLGANWLLTLLDIIHFQNGYVLSYSFTVFLLIQTTTGLYYELIKSKQILSKKY</sequence>
<feature type="transmembrane region" description="Helical" evidence="1">
    <location>
        <begin position="75"/>
        <end position="95"/>
    </location>
</feature>
<feature type="transmembrane region" description="Helical" evidence="1">
    <location>
        <begin position="35"/>
        <end position="55"/>
    </location>
</feature>
<dbReference type="EMBL" id="JBHUMF010000032">
    <property type="protein sequence ID" value="MFD2682954.1"/>
    <property type="molecule type" value="Genomic_DNA"/>
</dbReference>
<comment type="caution">
    <text evidence="2">The sequence shown here is derived from an EMBL/GenBank/DDBJ whole genome shotgun (WGS) entry which is preliminary data.</text>
</comment>